<gene>
    <name evidence="1" type="ORF">CB0940_12071</name>
</gene>
<protein>
    <submittedName>
        <fullName evidence="1">Uncharacterized protein</fullName>
    </submittedName>
</protein>
<accession>A0A2G5IE74</accession>
<evidence type="ECO:0000313" key="2">
    <source>
        <dbReference type="Proteomes" id="UP000230605"/>
    </source>
</evidence>
<dbReference type="AlphaFoldDB" id="A0A2G5IE74"/>
<dbReference type="EMBL" id="LKMD01000099">
    <property type="protein sequence ID" value="PIB03156.1"/>
    <property type="molecule type" value="Genomic_DNA"/>
</dbReference>
<sequence length="113" mass="13329">MPPRSYELVHQWLQPLLTTTTTRTSSVLVASQREISKLANTTCLLLRMNTSAPVPTLKRSRRKLRRWTTELERSMEPRGKKAQMVGCFLLVWRESLNRFAENVLFMLVRRQRK</sequence>
<dbReference type="Proteomes" id="UP000230605">
    <property type="component" value="Chromosome 10"/>
</dbReference>
<organism evidence="1 2">
    <name type="scientific">Cercospora beticola</name>
    <name type="common">Sugarbeet leaf spot fungus</name>
    <dbReference type="NCBI Taxonomy" id="122368"/>
    <lineage>
        <taxon>Eukaryota</taxon>
        <taxon>Fungi</taxon>
        <taxon>Dikarya</taxon>
        <taxon>Ascomycota</taxon>
        <taxon>Pezizomycotina</taxon>
        <taxon>Dothideomycetes</taxon>
        <taxon>Dothideomycetidae</taxon>
        <taxon>Mycosphaerellales</taxon>
        <taxon>Mycosphaerellaceae</taxon>
        <taxon>Cercospora</taxon>
    </lineage>
</organism>
<evidence type="ECO:0000313" key="1">
    <source>
        <dbReference type="EMBL" id="PIB03156.1"/>
    </source>
</evidence>
<comment type="caution">
    <text evidence="1">The sequence shown here is derived from an EMBL/GenBank/DDBJ whole genome shotgun (WGS) entry which is preliminary data.</text>
</comment>
<reference evidence="1 2" key="1">
    <citation type="submission" date="2015-10" db="EMBL/GenBank/DDBJ databases">
        <title>The cercosporin biosynthetic gene cluster was horizontally transferred to several fungal lineages and shown to be expanded in Cercospora beticola based on microsynteny with recipient genomes.</title>
        <authorList>
            <person name="De Jonge R."/>
            <person name="Ebert M.K."/>
            <person name="Suttle J.C."/>
            <person name="Jurick Ii W.M."/>
            <person name="Secor G.A."/>
            <person name="Thomma B.P."/>
            <person name="Van De Peer Y."/>
            <person name="Bolton M.D."/>
        </authorList>
    </citation>
    <scope>NUCLEOTIDE SEQUENCE [LARGE SCALE GENOMIC DNA]</scope>
    <source>
        <strain evidence="1 2">09-40</strain>
    </source>
</reference>
<name>A0A2G5IE74_CERBT</name>
<proteinExistence type="predicted"/>